<name>A0ACD3A3Z5_9AGAR</name>
<sequence length="466" mass="52257">MQNKDNSQVSFLNSNVASYITNNNNNSTQINILPAPTLPQDPSALHGGSDPKALQERKEMLAYVQEKLQGNYLQHHEEACRKIIGESAQWLLKSQKFEDWVNGKLIGFLGVGDPGVGKTCIASLVVSHLKKLPETARARVVYVYLRHQEAESQTPTNILSILLKQLLLTYTSLPDAALGLYNQLKLDQGLPQFHVLVTALLDICTDPNFRTYIVVDALDECNLSYQEELLSVLDKLLGKQVQVFATSRPSFEDAVSLFKELHCSKYPIRATKDDISSFLKQKLETKQSLKSLMADQAFKVEVIQIIESKADGVFLIAALQIQQILSLTTKNKIKEALGSFPLGLDANLGMTLERIRAQPSDCSDLAEWAMKWMVYAYRPLEVNALLYALGTKIGSNVFDCGDLTTSNLILESCFGFVTLEGQWSKVFSFYHLSVHEYMQKQFNPQISHLHKHFALTCLTYLSLDCI</sequence>
<protein>
    <submittedName>
        <fullName evidence="1">Uncharacterized protein</fullName>
    </submittedName>
</protein>
<keyword evidence="2" id="KW-1185">Reference proteome</keyword>
<organism evidence="1 2">
    <name type="scientific">Pluteus cervinus</name>
    <dbReference type="NCBI Taxonomy" id="181527"/>
    <lineage>
        <taxon>Eukaryota</taxon>
        <taxon>Fungi</taxon>
        <taxon>Dikarya</taxon>
        <taxon>Basidiomycota</taxon>
        <taxon>Agaricomycotina</taxon>
        <taxon>Agaricomycetes</taxon>
        <taxon>Agaricomycetidae</taxon>
        <taxon>Agaricales</taxon>
        <taxon>Pluteineae</taxon>
        <taxon>Pluteaceae</taxon>
        <taxon>Pluteus</taxon>
    </lineage>
</organism>
<feature type="non-terminal residue" evidence="1">
    <location>
        <position position="466"/>
    </location>
</feature>
<evidence type="ECO:0000313" key="1">
    <source>
        <dbReference type="EMBL" id="TFK60369.1"/>
    </source>
</evidence>
<proteinExistence type="predicted"/>
<reference evidence="1 2" key="1">
    <citation type="journal article" date="2019" name="Nat. Ecol. Evol.">
        <title>Megaphylogeny resolves global patterns of mushroom evolution.</title>
        <authorList>
            <person name="Varga T."/>
            <person name="Krizsan K."/>
            <person name="Foldi C."/>
            <person name="Dima B."/>
            <person name="Sanchez-Garcia M."/>
            <person name="Sanchez-Ramirez S."/>
            <person name="Szollosi G.J."/>
            <person name="Szarkandi J.G."/>
            <person name="Papp V."/>
            <person name="Albert L."/>
            <person name="Andreopoulos W."/>
            <person name="Angelini C."/>
            <person name="Antonin V."/>
            <person name="Barry K.W."/>
            <person name="Bougher N.L."/>
            <person name="Buchanan P."/>
            <person name="Buyck B."/>
            <person name="Bense V."/>
            <person name="Catcheside P."/>
            <person name="Chovatia M."/>
            <person name="Cooper J."/>
            <person name="Damon W."/>
            <person name="Desjardin D."/>
            <person name="Finy P."/>
            <person name="Geml J."/>
            <person name="Haridas S."/>
            <person name="Hughes K."/>
            <person name="Justo A."/>
            <person name="Karasinski D."/>
            <person name="Kautmanova I."/>
            <person name="Kiss B."/>
            <person name="Kocsube S."/>
            <person name="Kotiranta H."/>
            <person name="LaButti K.M."/>
            <person name="Lechner B.E."/>
            <person name="Liimatainen K."/>
            <person name="Lipzen A."/>
            <person name="Lukacs Z."/>
            <person name="Mihaltcheva S."/>
            <person name="Morgado L.N."/>
            <person name="Niskanen T."/>
            <person name="Noordeloos M.E."/>
            <person name="Ohm R.A."/>
            <person name="Ortiz-Santana B."/>
            <person name="Ovrebo C."/>
            <person name="Racz N."/>
            <person name="Riley R."/>
            <person name="Savchenko A."/>
            <person name="Shiryaev A."/>
            <person name="Soop K."/>
            <person name="Spirin V."/>
            <person name="Szebenyi C."/>
            <person name="Tomsovsky M."/>
            <person name="Tulloss R.E."/>
            <person name="Uehling J."/>
            <person name="Grigoriev I.V."/>
            <person name="Vagvolgyi C."/>
            <person name="Papp T."/>
            <person name="Martin F.M."/>
            <person name="Miettinen O."/>
            <person name="Hibbett D.S."/>
            <person name="Nagy L.G."/>
        </authorList>
    </citation>
    <scope>NUCLEOTIDE SEQUENCE [LARGE SCALE GENOMIC DNA]</scope>
    <source>
        <strain evidence="1 2">NL-1719</strain>
    </source>
</reference>
<dbReference type="Proteomes" id="UP000308600">
    <property type="component" value="Unassembled WGS sequence"/>
</dbReference>
<evidence type="ECO:0000313" key="2">
    <source>
        <dbReference type="Proteomes" id="UP000308600"/>
    </source>
</evidence>
<accession>A0ACD3A3Z5</accession>
<dbReference type="EMBL" id="ML208786">
    <property type="protein sequence ID" value="TFK60369.1"/>
    <property type="molecule type" value="Genomic_DNA"/>
</dbReference>
<gene>
    <name evidence="1" type="ORF">BDN72DRAFT_940121</name>
</gene>